<evidence type="ECO:0000313" key="3">
    <source>
        <dbReference type="Proteomes" id="UP000006786"/>
    </source>
</evidence>
<evidence type="ECO:0000256" key="1">
    <source>
        <dbReference type="SAM" id="Coils"/>
    </source>
</evidence>
<protein>
    <submittedName>
        <fullName evidence="2">Uncharacterized protein</fullName>
    </submittedName>
</protein>
<keyword evidence="1" id="KW-0175">Coiled coil</keyword>
<accession>K2MYK9</accession>
<name>K2MYK9_9HYPH</name>
<keyword evidence="3" id="KW-1185">Reference proteome</keyword>
<comment type="caution">
    <text evidence="2">The sequence shown here is derived from an EMBL/GenBank/DDBJ whole genome shotgun (WGS) entry which is preliminary data.</text>
</comment>
<evidence type="ECO:0000313" key="2">
    <source>
        <dbReference type="EMBL" id="EKF17053.1"/>
    </source>
</evidence>
<dbReference type="EMBL" id="AMRM01000030">
    <property type="protein sequence ID" value="EKF17053.1"/>
    <property type="molecule type" value="Genomic_DNA"/>
</dbReference>
<dbReference type="Proteomes" id="UP000006786">
    <property type="component" value="Unassembled WGS sequence"/>
</dbReference>
<dbReference type="PATRIC" id="fig|391937.3.peg.4064"/>
<dbReference type="AlphaFoldDB" id="K2MYK9"/>
<dbReference type="OrthoDB" id="8032541at2"/>
<dbReference type="RefSeq" id="WP_008599048.1">
    <property type="nucleotide sequence ID" value="NZ_AMRM01000030.1"/>
</dbReference>
<feature type="coiled-coil region" evidence="1">
    <location>
        <begin position="36"/>
        <end position="63"/>
    </location>
</feature>
<gene>
    <name evidence="2" type="ORF">NA2_19823</name>
</gene>
<organism evidence="2 3">
    <name type="scientific">Nitratireductor pacificus pht-3B</name>
    <dbReference type="NCBI Taxonomy" id="391937"/>
    <lineage>
        <taxon>Bacteria</taxon>
        <taxon>Pseudomonadati</taxon>
        <taxon>Pseudomonadota</taxon>
        <taxon>Alphaproteobacteria</taxon>
        <taxon>Hyphomicrobiales</taxon>
        <taxon>Phyllobacteriaceae</taxon>
        <taxon>Nitratireductor</taxon>
    </lineage>
</organism>
<reference evidence="2 3" key="1">
    <citation type="journal article" date="2012" name="J. Bacteriol.">
        <title>Genome Sequence of Nitratireductor pacificus Type Strain pht-3B.</title>
        <authorList>
            <person name="Lai Q."/>
            <person name="Li G."/>
            <person name="Shao Z."/>
        </authorList>
    </citation>
    <scope>NUCLEOTIDE SEQUENCE [LARGE SCALE GENOMIC DNA]</scope>
    <source>
        <strain evidence="3">pht-3B</strain>
    </source>
</reference>
<dbReference type="STRING" id="391937.NA2_19823"/>
<sequence>MSDQQNGPASPMVLAVESAALNEFYRKRTLGLSAALEQARMEVDALNAEVERLTKINGKLQDVAAKEAGHGG</sequence>
<proteinExistence type="predicted"/>